<comment type="caution">
    <text evidence="2">The sequence shown here is derived from an EMBL/GenBank/DDBJ whole genome shotgun (WGS) entry which is preliminary data.</text>
</comment>
<gene>
    <name evidence="2" type="ORF">D5S19_21995</name>
</gene>
<name>A0A419HYZ1_9PSEU</name>
<dbReference type="EMBL" id="QZFV01000102">
    <property type="protein sequence ID" value="RJQ82401.1"/>
    <property type="molecule type" value="Genomic_DNA"/>
</dbReference>
<sequence>MRHRAFSEPQIRRHRAVHEPGVRRRDRAAPRRPAGRARGFGGHGDADVRSRHLGRLPAPIAGGPRVFGVSLVIRLGFGLGRTDGRTAPCRWRALGVRGPTTASGRLFPCLATRTARRGLLGIRRAAAARLRKRLALVEETTRRSLFALVEQARTGRRKLLGFVHTTANGRHLLAFVHTTADGRR</sequence>
<protein>
    <submittedName>
        <fullName evidence="2">Uncharacterized protein</fullName>
    </submittedName>
</protein>
<feature type="compositionally biased region" description="Basic and acidic residues" evidence="1">
    <location>
        <begin position="17"/>
        <end position="29"/>
    </location>
</feature>
<evidence type="ECO:0000313" key="2">
    <source>
        <dbReference type="EMBL" id="RJQ82401.1"/>
    </source>
</evidence>
<feature type="region of interest" description="Disordered" evidence="1">
    <location>
        <begin position="1"/>
        <end position="48"/>
    </location>
</feature>
<organism evidence="2 3">
    <name type="scientific">Amycolatopsis panacis</name>
    <dbReference type="NCBI Taxonomy" id="2340917"/>
    <lineage>
        <taxon>Bacteria</taxon>
        <taxon>Bacillati</taxon>
        <taxon>Actinomycetota</taxon>
        <taxon>Actinomycetes</taxon>
        <taxon>Pseudonocardiales</taxon>
        <taxon>Pseudonocardiaceae</taxon>
        <taxon>Amycolatopsis</taxon>
    </lineage>
</organism>
<evidence type="ECO:0000256" key="1">
    <source>
        <dbReference type="SAM" id="MobiDB-lite"/>
    </source>
</evidence>
<proteinExistence type="predicted"/>
<accession>A0A419HYZ1</accession>
<dbReference type="AlphaFoldDB" id="A0A419HYZ1"/>
<keyword evidence="3" id="KW-1185">Reference proteome</keyword>
<dbReference type="Proteomes" id="UP000285112">
    <property type="component" value="Unassembled WGS sequence"/>
</dbReference>
<reference evidence="2 3" key="1">
    <citation type="submission" date="2018-09" db="EMBL/GenBank/DDBJ databases">
        <title>YIM PH 21725 draft genome.</title>
        <authorList>
            <person name="Miao C."/>
        </authorList>
    </citation>
    <scope>NUCLEOTIDE SEQUENCE [LARGE SCALE GENOMIC DNA]</scope>
    <source>
        <strain evidence="3">YIM PH21725</strain>
    </source>
</reference>
<evidence type="ECO:0000313" key="3">
    <source>
        <dbReference type="Proteomes" id="UP000285112"/>
    </source>
</evidence>